<dbReference type="EMBL" id="KV429061">
    <property type="protein sequence ID" value="KZT68968.1"/>
    <property type="molecule type" value="Genomic_DNA"/>
</dbReference>
<dbReference type="PROSITE" id="PS50802">
    <property type="entry name" value="OTU"/>
    <property type="match status" value="1"/>
</dbReference>
<feature type="compositionally biased region" description="Basic residues" evidence="1">
    <location>
        <begin position="1"/>
        <end position="11"/>
    </location>
</feature>
<dbReference type="STRING" id="1314783.A0A165Q3L0"/>
<proteinExistence type="predicted"/>
<dbReference type="CDD" id="cd22762">
    <property type="entry name" value="OTU_fungi_OTU2-like"/>
    <property type="match status" value="1"/>
</dbReference>
<dbReference type="PANTHER" id="PTHR12419:SF10">
    <property type="entry name" value="DEUBIQUITINASE OTUD6B"/>
    <property type="match status" value="1"/>
</dbReference>
<dbReference type="InterPro" id="IPR049771">
    <property type="entry name" value="OTU2-like_OTU"/>
</dbReference>
<dbReference type="OrthoDB" id="415023at2759"/>
<evidence type="ECO:0000256" key="1">
    <source>
        <dbReference type="SAM" id="MobiDB-lite"/>
    </source>
</evidence>
<sequence length="303" mass="33021">MAGSKRSKLKKALSPPFGKTPEPEQTMDDDALMDDLMNQLDSRNKTVQSESAAVLTEIKINKVADTPPPAASPPSQKQDSKSRHRARMERKAAAIVEQQAPSNPEQDEQLQREAAEEERAIRRICDEHGLEMFEINPDGHCLFSAIADQLALLHIIPAKNATYANARAAAAAYMLAHPNDFMPFLPSEGGEDGVGSTSDTGVMSSAAFERYCATMRDTGAWGGEPEIMALCSAYNITINVVQGGARSIVPHKPLKSPGDGGKVAWISYHRRMYGLGEHYNSLRPRPTFSETVKSVFAIGSPQR</sequence>
<dbReference type="Proteomes" id="UP000076727">
    <property type="component" value="Unassembled WGS sequence"/>
</dbReference>
<evidence type="ECO:0000313" key="3">
    <source>
        <dbReference type="EMBL" id="KZT68968.1"/>
    </source>
</evidence>
<reference evidence="3 4" key="1">
    <citation type="journal article" date="2016" name="Mol. Biol. Evol.">
        <title>Comparative Genomics of Early-Diverging Mushroom-Forming Fungi Provides Insights into the Origins of Lignocellulose Decay Capabilities.</title>
        <authorList>
            <person name="Nagy L.G."/>
            <person name="Riley R."/>
            <person name="Tritt A."/>
            <person name="Adam C."/>
            <person name="Daum C."/>
            <person name="Floudas D."/>
            <person name="Sun H."/>
            <person name="Yadav J.S."/>
            <person name="Pangilinan J."/>
            <person name="Larsson K.H."/>
            <person name="Matsuura K."/>
            <person name="Barry K."/>
            <person name="Labutti K."/>
            <person name="Kuo R."/>
            <person name="Ohm R.A."/>
            <person name="Bhattacharya S.S."/>
            <person name="Shirouzu T."/>
            <person name="Yoshinaga Y."/>
            <person name="Martin F.M."/>
            <person name="Grigoriev I.V."/>
            <person name="Hibbett D.S."/>
        </authorList>
    </citation>
    <scope>NUCLEOTIDE SEQUENCE [LARGE SCALE GENOMIC DNA]</scope>
    <source>
        <strain evidence="3 4">L-15889</strain>
    </source>
</reference>
<accession>A0A165Q3L0</accession>
<gene>
    <name evidence="3" type="ORF">DAEQUDRAFT_727143</name>
</gene>
<evidence type="ECO:0000259" key="2">
    <source>
        <dbReference type="PROSITE" id="PS50802"/>
    </source>
</evidence>
<dbReference type="Gene3D" id="3.90.70.80">
    <property type="match status" value="1"/>
</dbReference>
<dbReference type="Pfam" id="PF02338">
    <property type="entry name" value="OTU"/>
    <property type="match status" value="1"/>
</dbReference>
<dbReference type="InterPro" id="IPR050704">
    <property type="entry name" value="Peptidase_C85-like"/>
</dbReference>
<dbReference type="GO" id="GO:0016579">
    <property type="term" value="P:protein deubiquitination"/>
    <property type="evidence" value="ECO:0007669"/>
    <property type="project" value="TreeGrafter"/>
</dbReference>
<dbReference type="InterPro" id="IPR038765">
    <property type="entry name" value="Papain-like_cys_pep_sf"/>
</dbReference>
<feature type="region of interest" description="Disordered" evidence="1">
    <location>
        <begin position="1"/>
        <end position="114"/>
    </location>
</feature>
<dbReference type="AlphaFoldDB" id="A0A165Q3L0"/>
<dbReference type="InterPro" id="IPR003323">
    <property type="entry name" value="OTU_dom"/>
</dbReference>
<feature type="domain" description="OTU" evidence="2">
    <location>
        <begin position="130"/>
        <end position="285"/>
    </location>
</feature>
<organism evidence="3 4">
    <name type="scientific">Daedalea quercina L-15889</name>
    <dbReference type="NCBI Taxonomy" id="1314783"/>
    <lineage>
        <taxon>Eukaryota</taxon>
        <taxon>Fungi</taxon>
        <taxon>Dikarya</taxon>
        <taxon>Basidiomycota</taxon>
        <taxon>Agaricomycotina</taxon>
        <taxon>Agaricomycetes</taxon>
        <taxon>Polyporales</taxon>
        <taxon>Fomitopsis</taxon>
    </lineage>
</organism>
<keyword evidence="4" id="KW-1185">Reference proteome</keyword>
<evidence type="ECO:0000313" key="4">
    <source>
        <dbReference type="Proteomes" id="UP000076727"/>
    </source>
</evidence>
<dbReference type="SUPFAM" id="SSF54001">
    <property type="entry name" value="Cysteine proteinases"/>
    <property type="match status" value="1"/>
</dbReference>
<protein>
    <submittedName>
        <fullName evidence="3">Cysteine proteinase</fullName>
    </submittedName>
</protein>
<dbReference type="GO" id="GO:0004843">
    <property type="term" value="F:cysteine-type deubiquitinase activity"/>
    <property type="evidence" value="ECO:0007669"/>
    <property type="project" value="TreeGrafter"/>
</dbReference>
<name>A0A165Q3L0_9APHY</name>
<dbReference type="PANTHER" id="PTHR12419">
    <property type="entry name" value="OTU DOMAIN CONTAINING PROTEIN"/>
    <property type="match status" value="1"/>
</dbReference>